<evidence type="ECO:0000259" key="2">
    <source>
        <dbReference type="Pfam" id="PF13785"/>
    </source>
</evidence>
<accession>A0A316EDN2</accession>
<feature type="transmembrane region" description="Helical" evidence="1">
    <location>
        <begin position="243"/>
        <end position="261"/>
    </location>
</feature>
<comment type="caution">
    <text evidence="3">The sequence shown here is derived from an EMBL/GenBank/DDBJ whole genome shotgun (WGS) entry which is preliminary data.</text>
</comment>
<evidence type="ECO:0000313" key="3">
    <source>
        <dbReference type="EMBL" id="PWK28215.1"/>
    </source>
</evidence>
<protein>
    <submittedName>
        <fullName evidence="3">Uncharacterized protein DUF4178</fullName>
    </submittedName>
</protein>
<evidence type="ECO:0000313" key="4">
    <source>
        <dbReference type="Proteomes" id="UP000245489"/>
    </source>
</evidence>
<dbReference type="Pfam" id="PF13785">
    <property type="entry name" value="DUF4178"/>
    <property type="match status" value="1"/>
</dbReference>
<gene>
    <name evidence="3" type="ORF">LV89_00996</name>
</gene>
<sequence>MRLTANQLYRYDQDHQCGGCSSLRSITKHETINLVCKSCGTLHVIQKSIVYDGEFRVDEVHKNKFQKGNSTIPVGTKLVLKGINFEVVGVLKKAEGNAYTWQEYYLYNTKVGYRFLTEYQGHWIFLEEIVDKKHIKEQPYDNEAVYDHEYYRLFSDYHASIESANGEFPINLLKVSKTLVKEYILPPFLITSEKDDDKKHWFKGEYLPTEELDEALQGKIILPDSFGIGVVEPYKPRVWFTELMQISVVSVAILFFIHVFFSKSELVFEKKFYSETISEMRNVGSGYDSSKVYISPSFQLKNGNANLEFTLEANVDNNWLETDIVLVNDKTGDEYNVSMGVEFYSGVEGGESWTEGSKETDSMIEKIPEGLYHLEISPSTTYPNLVSNFTLKVHRGVAVYGGLFIILLLLCIYPIISYYQEKTFEYRRWQVSDNTPFEEDSWLGVF</sequence>
<feature type="transmembrane region" description="Helical" evidence="1">
    <location>
        <begin position="397"/>
        <end position="419"/>
    </location>
</feature>
<dbReference type="Proteomes" id="UP000245489">
    <property type="component" value="Unassembled WGS sequence"/>
</dbReference>
<proteinExistence type="predicted"/>
<keyword evidence="1" id="KW-0812">Transmembrane</keyword>
<name>A0A316EDN2_9BACT</name>
<reference evidence="3 4" key="1">
    <citation type="submission" date="2018-05" db="EMBL/GenBank/DDBJ databases">
        <title>Genomic Encyclopedia of Archaeal and Bacterial Type Strains, Phase II (KMG-II): from individual species to whole genera.</title>
        <authorList>
            <person name="Goeker M."/>
        </authorList>
    </citation>
    <scope>NUCLEOTIDE SEQUENCE [LARGE SCALE GENOMIC DNA]</scope>
    <source>
        <strain evidence="3 4">DSM 22214</strain>
    </source>
</reference>
<evidence type="ECO:0000256" key="1">
    <source>
        <dbReference type="SAM" id="Phobius"/>
    </source>
</evidence>
<dbReference type="EMBL" id="QGGO01000004">
    <property type="protein sequence ID" value="PWK28215.1"/>
    <property type="molecule type" value="Genomic_DNA"/>
</dbReference>
<keyword evidence="1" id="KW-1133">Transmembrane helix</keyword>
<keyword evidence="1" id="KW-0472">Membrane</keyword>
<dbReference type="InterPro" id="IPR025235">
    <property type="entry name" value="DUF4178"/>
</dbReference>
<organism evidence="3 4">
    <name type="scientific">Arcicella aurantiaca</name>
    <dbReference type="NCBI Taxonomy" id="591202"/>
    <lineage>
        <taxon>Bacteria</taxon>
        <taxon>Pseudomonadati</taxon>
        <taxon>Bacteroidota</taxon>
        <taxon>Cytophagia</taxon>
        <taxon>Cytophagales</taxon>
        <taxon>Flectobacillaceae</taxon>
        <taxon>Arcicella</taxon>
    </lineage>
</organism>
<dbReference type="AlphaFoldDB" id="A0A316EDN2"/>
<feature type="domain" description="DUF4178" evidence="2">
    <location>
        <begin position="74"/>
        <end position="208"/>
    </location>
</feature>
<keyword evidence="4" id="KW-1185">Reference proteome</keyword>